<dbReference type="RefSeq" id="WP_190405966.1">
    <property type="nucleotide sequence ID" value="NZ_JACJRF010000005.1"/>
</dbReference>
<gene>
    <name evidence="1" type="ORF">H6G18_04950</name>
</gene>
<comment type="caution">
    <text evidence="1">The sequence shown here is derived from an EMBL/GenBank/DDBJ whole genome shotgun (WGS) entry which is preliminary data.</text>
</comment>
<dbReference type="PROSITE" id="PS51257">
    <property type="entry name" value="PROKAR_LIPOPROTEIN"/>
    <property type="match status" value="1"/>
</dbReference>
<evidence type="ECO:0000313" key="2">
    <source>
        <dbReference type="Proteomes" id="UP000607281"/>
    </source>
</evidence>
<accession>A0ABR8CMU2</accession>
<name>A0ABR8CMU2_9NOST</name>
<organism evidence="1 2">
    <name type="scientific">Anabaena subtropica FACHB-260</name>
    <dbReference type="NCBI Taxonomy" id="2692884"/>
    <lineage>
        <taxon>Bacteria</taxon>
        <taxon>Bacillati</taxon>
        <taxon>Cyanobacteriota</taxon>
        <taxon>Cyanophyceae</taxon>
        <taxon>Nostocales</taxon>
        <taxon>Nostocaceae</taxon>
        <taxon>Anabaena</taxon>
    </lineage>
</organism>
<dbReference type="EMBL" id="JACJRF010000005">
    <property type="protein sequence ID" value="MBD2343497.1"/>
    <property type="molecule type" value="Genomic_DNA"/>
</dbReference>
<sequence>MKSSVYRNAAVTACALGLLGLLVGCWEMTVSFEATDPDTSSGISIDMPQLETNLALPSSSTEVTNTTEIPNNSPVQKSEQTNSILAARQSLAGNTKIPGKLRMSNQTEQPVRLALLPRQSGNKSSTTKQADIPAHWDFDPQEGSEKGLILSLPNGSLKLDKGDVLVAFAQDGSRRYWGPYVVGETSQPSWNSQSQEWVLVLSQ</sequence>
<dbReference type="Proteomes" id="UP000607281">
    <property type="component" value="Unassembled WGS sequence"/>
</dbReference>
<proteinExistence type="predicted"/>
<keyword evidence="2" id="KW-1185">Reference proteome</keyword>
<reference evidence="1 2" key="1">
    <citation type="journal article" date="2020" name="ISME J.">
        <title>Comparative genomics reveals insights into cyanobacterial evolution and habitat adaptation.</title>
        <authorList>
            <person name="Chen M.Y."/>
            <person name="Teng W.K."/>
            <person name="Zhao L."/>
            <person name="Hu C.X."/>
            <person name="Zhou Y.K."/>
            <person name="Han B.P."/>
            <person name="Song L.R."/>
            <person name="Shu W.S."/>
        </authorList>
    </citation>
    <scope>NUCLEOTIDE SEQUENCE [LARGE SCALE GENOMIC DNA]</scope>
    <source>
        <strain evidence="1 2">FACHB-260</strain>
    </source>
</reference>
<protein>
    <submittedName>
        <fullName evidence="1">Uncharacterized protein</fullName>
    </submittedName>
</protein>
<evidence type="ECO:0000313" key="1">
    <source>
        <dbReference type="EMBL" id="MBD2343497.1"/>
    </source>
</evidence>